<evidence type="ECO:0000313" key="2">
    <source>
        <dbReference type="Proteomes" id="UP000248917"/>
    </source>
</evidence>
<keyword evidence="2" id="KW-1185">Reference proteome</keyword>
<dbReference type="EMBL" id="QKTX01000029">
    <property type="protein sequence ID" value="PZV76005.1"/>
    <property type="molecule type" value="Genomic_DNA"/>
</dbReference>
<dbReference type="Proteomes" id="UP000248917">
    <property type="component" value="Unassembled WGS sequence"/>
</dbReference>
<gene>
    <name evidence="1" type="ORF">CLV31_1291</name>
</gene>
<evidence type="ECO:0000313" key="1">
    <source>
        <dbReference type="EMBL" id="PZV76005.1"/>
    </source>
</evidence>
<sequence>MSSLTATFQVVLLLQKLDPILQQPDNSTTGQPDNPMLRLGSALATGQREAANSTTTYFLQFTTNEGRFAHMSVPIHGKLRWVEFVIRP</sequence>
<protein>
    <submittedName>
        <fullName evidence="1">Uncharacterized protein</fullName>
    </submittedName>
</protein>
<reference evidence="1 2" key="1">
    <citation type="submission" date="2018-06" db="EMBL/GenBank/DDBJ databases">
        <title>Genomic Encyclopedia of Archaeal and Bacterial Type Strains, Phase II (KMG-II): from individual species to whole genera.</title>
        <authorList>
            <person name="Goeker M."/>
        </authorList>
    </citation>
    <scope>NUCLEOTIDE SEQUENCE [LARGE SCALE GENOMIC DNA]</scope>
    <source>
        <strain evidence="1 2">T4</strain>
    </source>
</reference>
<name>A0A326RUI1_9BACT</name>
<proteinExistence type="predicted"/>
<comment type="caution">
    <text evidence="1">The sequence shown here is derived from an EMBL/GenBank/DDBJ whole genome shotgun (WGS) entry which is preliminary data.</text>
</comment>
<organism evidence="1 2">
    <name type="scientific">Algoriphagus aquaeductus</name>
    <dbReference type="NCBI Taxonomy" id="475299"/>
    <lineage>
        <taxon>Bacteria</taxon>
        <taxon>Pseudomonadati</taxon>
        <taxon>Bacteroidota</taxon>
        <taxon>Cytophagia</taxon>
        <taxon>Cytophagales</taxon>
        <taxon>Cyclobacteriaceae</taxon>
        <taxon>Algoriphagus</taxon>
    </lineage>
</organism>
<dbReference type="AlphaFoldDB" id="A0A326RUI1"/>
<accession>A0A326RUI1</accession>